<evidence type="ECO:0000256" key="9">
    <source>
        <dbReference type="ARBA" id="ARBA00025198"/>
    </source>
</evidence>
<keyword evidence="14" id="KW-0175">Coiled coil</keyword>
<protein>
    <recommendedName>
        <fullName evidence="12">ATP synthase subunit b</fullName>
    </recommendedName>
    <alternativeName>
        <fullName evidence="12">ATP synthase F(0) sector subunit b</fullName>
    </alternativeName>
    <alternativeName>
        <fullName evidence="12">ATPase subunit I</fullName>
    </alternativeName>
    <alternativeName>
        <fullName evidence="12">F-type ATPase subunit b</fullName>
        <shortName evidence="12">F-ATPase subunit b</shortName>
    </alternativeName>
</protein>
<reference evidence="15 16" key="1">
    <citation type="journal article" date="2016" name="BMC Genomics">
        <title>Genomic analysis of the nitrate-respiring Sphingopyxis granuli (formerly Sphingomonas macrogoltabida) strain TFA.</title>
        <authorList>
            <person name="Garcia-Romero I."/>
            <person name="Perez-Pulido A.J."/>
            <person name="Gonzalez-Flores Y.E."/>
            <person name="Reyes-Ramirez F."/>
            <person name="Santero E."/>
            <person name="Floriano B."/>
        </authorList>
    </citation>
    <scope>NUCLEOTIDE SEQUENCE [LARGE SCALE GENOMIC DNA]</scope>
    <source>
        <strain evidence="15 16">TFA</strain>
    </source>
</reference>
<evidence type="ECO:0000313" key="15">
    <source>
        <dbReference type="EMBL" id="AMG74629.1"/>
    </source>
</evidence>
<dbReference type="GO" id="GO:0012505">
    <property type="term" value="C:endomembrane system"/>
    <property type="evidence" value="ECO:0007669"/>
    <property type="project" value="UniProtKB-SubCell"/>
</dbReference>
<organism evidence="15 16">
    <name type="scientific">Sphingopyxis granuli</name>
    <dbReference type="NCBI Taxonomy" id="267128"/>
    <lineage>
        <taxon>Bacteria</taxon>
        <taxon>Pseudomonadati</taxon>
        <taxon>Pseudomonadota</taxon>
        <taxon>Alphaproteobacteria</taxon>
        <taxon>Sphingomonadales</taxon>
        <taxon>Sphingomonadaceae</taxon>
        <taxon>Sphingopyxis</taxon>
    </lineage>
</organism>
<keyword evidence="6 12" id="KW-0406">Ion transport</keyword>
<keyword evidence="3 12" id="KW-0812">Transmembrane</keyword>
<proteinExistence type="inferred from homology"/>
<evidence type="ECO:0000256" key="10">
    <source>
        <dbReference type="ARBA" id="ARBA00025614"/>
    </source>
</evidence>
<evidence type="ECO:0000256" key="3">
    <source>
        <dbReference type="ARBA" id="ARBA00022692"/>
    </source>
</evidence>
<dbReference type="GO" id="GO:0005886">
    <property type="term" value="C:plasma membrane"/>
    <property type="evidence" value="ECO:0007669"/>
    <property type="project" value="UniProtKB-SubCell"/>
</dbReference>
<dbReference type="GO" id="GO:0045259">
    <property type="term" value="C:proton-transporting ATP synthase complex"/>
    <property type="evidence" value="ECO:0007669"/>
    <property type="project" value="UniProtKB-KW"/>
</dbReference>
<evidence type="ECO:0000256" key="6">
    <source>
        <dbReference type="ARBA" id="ARBA00023065"/>
    </source>
</evidence>
<dbReference type="Proteomes" id="UP000058599">
    <property type="component" value="Chromosome"/>
</dbReference>
<evidence type="ECO:0000256" key="14">
    <source>
        <dbReference type="SAM" id="Coils"/>
    </source>
</evidence>
<keyword evidence="16" id="KW-1185">Reference proteome</keyword>
<evidence type="ECO:0000256" key="5">
    <source>
        <dbReference type="ARBA" id="ARBA00022989"/>
    </source>
</evidence>
<evidence type="ECO:0000256" key="11">
    <source>
        <dbReference type="ARBA" id="ARBA00037847"/>
    </source>
</evidence>
<evidence type="ECO:0000256" key="12">
    <source>
        <dbReference type="HAMAP-Rule" id="MF_01398"/>
    </source>
</evidence>
<sequence>MANLTLVLSEAAGAAHGGGAAGSILSSPSWWVALAMTIFLGVLVWKKAPAGIGAMLDKKIAEIARQLSEAEQLRLDAESLKAEYEAKLAHAAKEADDLRARAEAEAEGLVAKAKADATALIGRRKQMAEDRIAAAEASALADVREAAAKAATDAAAALIAARHDAKADAALVDQAIAAVAKG</sequence>
<dbReference type="HAMAP" id="MF_01398">
    <property type="entry name" value="ATP_synth_b_bprime"/>
    <property type="match status" value="1"/>
</dbReference>
<comment type="similarity">
    <text evidence="12 13">Belongs to the ATPase B chain family.</text>
</comment>
<dbReference type="GO" id="GO:0046933">
    <property type="term" value="F:proton-transporting ATP synthase activity, rotational mechanism"/>
    <property type="evidence" value="ECO:0007669"/>
    <property type="project" value="UniProtKB-UniRule"/>
</dbReference>
<comment type="function">
    <text evidence="9 12">F(1)F(0) ATP synthase produces ATP from ADP in the presence of a proton or sodium gradient. F-type ATPases consist of two structural domains, F(1) containing the extramembraneous catalytic core and F(0) containing the membrane proton channel, linked together by a central stalk and a peripheral stalk. During catalysis, ATP synthesis in the catalytic domain of F(1) is coupled via a rotary mechanism of the central stalk subunits to proton translocation.</text>
</comment>
<name>A0AA86GM35_9SPHN</name>
<keyword evidence="8 12" id="KW-0066">ATP synthesis</keyword>
<comment type="function">
    <text evidence="10">Component of the F(0) channel, it forms part of the peripheral stalk, linking F(1) to F(0). The b'-subunit is a diverged and duplicated form of b found in plants and photosynthetic bacteria.</text>
</comment>
<evidence type="ECO:0000256" key="2">
    <source>
        <dbReference type="ARBA" id="ARBA00022547"/>
    </source>
</evidence>
<evidence type="ECO:0000256" key="4">
    <source>
        <dbReference type="ARBA" id="ARBA00022781"/>
    </source>
</evidence>
<keyword evidence="2 12" id="KW-0138">CF(0)</keyword>
<dbReference type="RefSeq" id="WP_067183722.1">
    <property type="nucleotide sequence ID" value="NZ_CP012199.1"/>
</dbReference>
<dbReference type="Pfam" id="PF00430">
    <property type="entry name" value="ATP-synt_B"/>
    <property type="match status" value="1"/>
</dbReference>
<keyword evidence="4 12" id="KW-0375">Hydrogen ion transport</keyword>
<feature type="transmembrane region" description="Helical" evidence="12">
    <location>
        <begin position="30"/>
        <end position="48"/>
    </location>
</feature>
<dbReference type="InterPro" id="IPR002146">
    <property type="entry name" value="ATP_synth_b/b'su_bac/chlpt"/>
</dbReference>
<accession>A0AA86GM35</accession>
<dbReference type="CDD" id="cd06503">
    <property type="entry name" value="ATP-synt_Fo_b"/>
    <property type="match status" value="1"/>
</dbReference>
<dbReference type="GO" id="GO:0016787">
    <property type="term" value="F:hydrolase activity"/>
    <property type="evidence" value="ECO:0007669"/>
    <property type="project" value="UniProtKB-KW"/>
</dbReference>
<evidence type="ECO:0000256" key="7">
    <source>
        <dbReference type="ARBA" id="ARBA00023136"/>
    </source>
</evidence>
<keyword evidence="5 12" id="KW-1133">Transmembrane helix</keyword>
<gene>
    <name evidence="12 15" type="primary">atpF</name>
    <name evidence="15" type="ORF">SGRAN_2263</name>
</gene>
<keyword evidence="15" id="KW-0378">Hydrolase</keyword>
<evidence type="ECO:0000256" key="1">
    <source>
        <dbReference type="ARBA" id="ARBA00022448"/>
    </source>
</evidence>
<comment type="subcellular location">
    <subcellularLocation>
        <location evidence="12">Cell membrane</location>
        <topology evidence="12">Single-pass membrane protein</topology>
    </subcellularLocation>
    <subcellularLocation>
        <location evidence="11">Endomembrane system</location>
        <topology evidence="11">Single-pass membrane protein</topology>
    </subcellularLocation>
</comment>
<keyword evidence="7 12" id="KW-0472">Membrane</keyword>
<evidence type="ECO:0000256" key="8">
    <source>
        <dbReference type="ARBA" id="ARBA00023310"/>
    </source>
</evidence>
<keyword evidence="1 12" id="KW-0813">Transport</keyword>
<dbReference type="AlphaFoldDB" id="A0AA86GM35"/>
<dbReference type="KEGG" id="sgi:SGRAN_2263"/>
<keyword evidence="12" id="KW-1003">Cell membrane</keyword>
<dbReference type="EMBL" id="CP012199">
    <property type="protein sequence ID" value="AMG74629.1"/>
    <property type="molecule type" value="Genomic_DNA"/>
</dbReference>
<comment type="subunit">
    <text evidence="12">F-type ATPases have 2 components, F(1) - the catalytic core - and F(0) - the membrane proton channel. F(1) has five subunits: alpha(3), beta(3), gamma(1), delta(1), epsilon(1). F(0) has three main subunits: a(1), b(2) and c(10-14). The alpha and beta chains form an alternating ring which encloses part of the gamma chain. F(1) is attached to F(0) by a central stalk formed by the gamma and epsilon chains, while a peripheral stalk is formed by the delta and b chains.</text>
</comment>
<evidence type="ECO:0000313" key="16">
    <source>
        <dbReference type="Proteomes" id="UP000058599"/>
    </source>
</evidence>
<evidence type="ECO:0000256" key="13">
    <source>
        <dbReference type="RuleBase" id="RU003848"/>
    </source>
</evidence>
<feature type="coiled-coil region" evidence="14">
    <location>
        <begin position="56"/>
        <end position="112"/>
    </location>
</feature>